<proteinExistence type="predicted"/>
<protein>
    <submittedName>
        <fullName evidence="1">Uncharacterized protein</fullName>
    </submittedName>
</protein>
<gene>
    <name evidence="1" type="ORF">IFT41_23490</name>
</gene>
<evidence type="ECO:0000313" key="1">
    <source>
        <dbReference type="EMBL" id="MBD8129064.1"/>
    </source>
</evidence>
<sequence length="45" mass="4933">MSNLAGLLVTMFFMVLGVAFIGGLLFILLDVVLQPADSDDSERRF</sequence>
<reference evidence="1 2" key="1">
    <citation type="journal article" date="2020" name="FEMS Microbiol. Ecol.">
        <title>Temporal dynamics of bacterial communities during seed development and maturation.</title>
        <authorList>
            <person name="Chesneau G."/>
            <person name="Torres-Cortes G."/>
            <person name="Briand M."/>
            <person name="Darrasse A."/>
            <person name="Preveaux A."/>
            <person name="Marais C."/>
            <person name="Jacques M.A."/>
            <person name="Shade A."/>
            <person name="Barret M."/>
        </authorList>
    </citation>
    <scope>NUCLEOTIDE SEQUENCE [LARGE SCALE GENOMIC DNA]</scope>
    <source>
        <strain evidence="1 2">CFBP13709</strain>
    </source>
</reference>
<dbReference type="Proteomes" id="UP000610459">
    <property type="component" value="Unassembled WGS sequence"/>
</dbReference>
<name>A0ACC5PVL1_ENTAG</name>
<accession>A0ACC5PVL1</accession>
<keyword evidence="2" id="KW-1185">Reference proteome</keyword>
<dbReference type="EMBL" id="JACYNR010000031">
    <property type="protein sequence ID" value="MBD8129064.1"/>
    <property type="molecule type" value="Genomic_DNA"/>
</dbReference>
<evidence type="ECO:0000313" key="2">
    <source>
        <dbReference type="Proteomes" id="UP000610459"/>
    </source>
</evidence>
<comment type="caution">
    <text evidence="1">The sequence shown here is derived from an EMBL/GenBank/DDBJ whole genome shotgun (WGS) entry which is preliminary data.</text>
</comment>
<organism evidence="1 2">
    <name type="scientific">Enterobacter agglomerans</name>
    <name type="common">Erwinia herbicola</name>
    <name type="synonym">Pantoea agglomerans</name>
    <dbReference type="NCBI Taxonomy" id="549"/>
    <lineage>
        <taxon>Bacteria</taxon>
        <taxon>Pseudomonadati</taxon>
        <taxon>Pseudomonadota</taxon>
        <taxon>Gammaproteobacteria</taxon>
        <taxon>Enterobacterales</taxon>
        <taxon>Erwiniaceae</taxon>
        <taxon>Pantoea</taxon>
        <taxon>Pantoea agglomerans group</taxon>
    </lineage>
</organism>